<keyword evidence="1" id="KW-0806">Transcription termination</keyword>
<dbReference type="InterPro" id="IPR015946">
    <property type="entry name" value="KH_dom-like_a/b"/>
</dbReference>
<evidence type="ECO:0000256" key="5">
    <source>
        <dbReference type="ARBA" id="ARBA00023015"/>
    </source>
</evidence>
<evidence type="ECO:0000313" key="13">
    <source>
        <dbReference type="Proteomes" id="UP001165648"/>
    </source>
</evidence>
<dbReference type="InterPro" id="IPR027417">
    <property type="entry name" value="P-loop_NTPase"/>
</dbReference>
<dbReference type="SUPFAM" id="SSF52540">
    <property type="entry name" value="P-loop containing nucleoside triphosphate hydrolases"/>
    <property type="match status" value="1"/>
</dbReference>
<evidence type="ECO:0000256" key="1">
    <source>
        <dbReference type="ARBA" id="ARBA00022472"/>
    </source>
</evidence>
<evidence type="ECO:0000256" key="9">
    <source>
        <dbReference type="SAM" id="Phobius"/>
    </source>
</evidence>
<dbReference type="EMBL" id="JANIDW010000001">
    <property type="protein sequence ID" value="MCX5614098.1"/>
    <property type="molecule type" value="Genomic_DNA"/>
</dbReference>
<organism evidence="12 13">
    <name type="scientific">Bombella saccharophila</name>
    <dbReference type="NCBI Taxonomy" id="2967338"/>
    <lineage>
        <taxon>Bacteria</taxon>
        <taxon>Pseudomonadati</taxon>
        <taxon>Pseudomonadota</taxon>
        <taxon>Alphaproteobacteria</taxon>
        <taxon>Acetobacterales</taxon>
        <taxon>Acetobacteraceae</taxon>
        <taxon>Bombella</taxon>
    </lineage>
</organism>
<dbReference type="Proteomes" id="UP001165648">
    <property type="component" value="Unassembled WGS sequence"/>
</dbReference>
<feature type="transmembrane region" description="Helical" evidence="9">
    <location>
        <begin position="436"/>
        <end position="456"/>
    </location>
</feature>
<keyword evidence="9" id="KW-1133">Transmembrane helix</keyword>
<dbReference type="Gene3D" id="3.30.300.20">
    <property type="match status" value="1"/>
</dbReference>
<feature type="domain" description="NusA-like second KH" evidence="11">
    <location>
        <begin position="604"/>
        <end position="663"/>
    </location>
</feature>
<protein>
    <submittedName>
        <fullName evidence="12">50S ribosome-binding GTPase</fullName>
    </submittedName>
</protein>
<keyword evidence="6" id="KW-0342">GTP-binding</keyword>
<name>A0ABT3W8X7_9PROT</name>
<evidence type="ECO:0000256" key="4">
    <source>
        <dbReference type="ARBA" id="ARBA00022884"/>
    </source>
</evidence>
<dbReference type="InterPro" id="IPR058582">
    <property type="entry name" value="KH_NusA_2nd"/>
</dbReference>
<comment type="caution">
    <text evidence="12">The sequence shown here is derived from an EMBL/GenBank/DDBJ whole genome shotgun (WGS) entry which is preliminary data.</text>
</comment>
<keyword evidence="9" id="KW-0812">Transmembrane</keyword>
<reference evidence="12 13" key="1">
    <citation type="submission" date="2022-07" db="EMBL/GenBank/DDBJ databases">
        <title>Bombella genomes.</title>
        <authorList>
            <person name="Harer L."/>
            <person name="Styblova S."/>
            <person name="Ehrmann M."/>
        </authorList>
    </citation>
    <scope>NUCLEOTIDE SEQUENCE [LARGE SCALE GENOMIC DNA]</scope>
    <source>
        <strain evidence="12 13">TMW 2.2558</strain>
    </source>
</reference>
<feature type="transmembrane region" description="Helical" evidence="9">
    <location>
        <begin position="408"/>
        <end position="430"/>
    </location>
</feature>
<evidence type="ECO:0000256" key="6">
    <source>
        <dbReference type="ARBA" id="ARBA00023134"/>
    </source>
</evidence>
<keyword evidence="5" id="KW-0805">Transcription regulation</keyword>
<keyword evidence="13" id="KW-1185">Reference proteome</keyword>
<dbReference type="PROSITE" id="PS50084">
    <property type="entry name" value="KH_TYPE_1"/>
    <property type="match status" value="1"/>
</dbReference>
<keyword evidence="2" id="KW-0963">Cytoplasm</keyword>
<dbReference type="RefSeq" id="WP_266106341.1">
    <property type="nucleotide sequence ID" value="NZ_JANIDW010000001.1"/>
</dbReference>
<feature type="domain" description="G" evidence="10">
    <location>
        <begin position="56"/>
        <end position="162"/>
    </location>
</feature>
<keyword evidence="9" id="KW-0472">Membrane</keyword>
<proteinExistence type="predicted"/>
<accession>A0ABT3W8X7</accession>
<keyword evidence="4 8" id="KW-0694">RNA-binding</keyword>
<gene>
    <name evidence="12" type="ORF">NQF64_02395</name>
</gene>
<evidence type="ECO:0000259" key="10">
    <source>
        <dbReference type="Pfam" id="PF01926"/>
    </source>
</evidence>
<evidence type="ECO:0000256" key="8">
    <source>
        <dbReference type="PROSITE-ProRule" id="PRU00117"/>
    </source>
</evidence>
<evidence type="ECO:0000256" key="2">
    <source>
        <dbReference type="ARBA" id="ARBA00022490"/>
    </source>
</evidence>
<keyword evidence="3" id="KW-0547">Nucleotide-binding</keyword>
<evidence type="ECO:0000259" key="11">
    <source>
        <dbReference type="Pfam" id="PF26594"/>
    </source>
</evidence>
<evidence type="ECO:0000256" key="7">
    <source>
        <dbReference type="ARBA" id="ARBA00023163"/>
    </source>
</evidence>
<keyword evidence="7" id="KW-0804">Transcription</keyword>
<dbReference type="Gene3D" id="3.40.50.300">
    <property type="entry name" value="P-loop containing nucleotide triphosphate hydrolases"/>
    <property type="match status" value="1"/>
</dbReference>
<dbReference type="Pfam" id="PF01926">
    <property type="entry name" value="MMR_HSR1"/>
    <property type="match status" value="1"/>
</dbReference>
<sequence length="667" mass="74989">MAAIARRVPTDGAAIEDARTRLQELDAKLETTLVDSLCATRTALHTKKSVLNRFTITLFGRTMAGKSTIRETLTGGDGTTIGKGAQRTTRDVREYVWNSLRIIDTPGIGAYEGEEDRAQAISVIDETDVVLFLVSSDGVQEESFKGMRELRQQNKPIIFVLNIKRDLEKSVNMRRFLKDPRSIFNENEIRGHFDRICELARDYLGMSNVEIYPIHAQAAYFSTRPEYKEDAELLADYSRLGKLLHALEVEVSQRGIVRRLQTIIDGTQISLLDLQEELGKQAKTVRQVAHHLKDKFEELDAWLNGFIRATKTRVETEASQLVQPLRASLSAFIDENIERKDVGERWNQKVVALDIQGWLKRQQTVILDELRACLDEFSREMSVKSKVIGEFDTANPSQFDPWDVKRSLHWLSAAGGAMASVSAVAGYFGAANFWNPIGLTAGVISVIPLGLSWFFNDREKKLQGQKAKVTSDLRKNIDNLEREVASSLKKWFYDSVTSRLVRAIRKDTRQFYTGMGRISRSLDDGARQVATIVEGLNRRLLVRTGQFIHMPVEEALIARVVRDPGVRIKFLWRGNIENAAFCKEVGRAINEWVDEIPEVPVAQKIAAALRPANVLPTNVSISARSALVRVPQKEVGRAIGKRGSNISLASRLVDVRIKVIGEDRAHV</sequence>
<dbReference type="SUPFAM" id="SSF54814">
    <property type="entry name" value="Prokaryotic type KH domain (KH-domain type II)"/>
    <property type="match status" value="1"/>
</dbReference>
<dbReference type="InterPro" id="IPR006073">
    <property type="entry name" value="GTP-bd"/>
</dbReference>
<evidence type="ECO:0000313" key="12">
    <source>
        <dbReference type="EMBL" id="MCX5614098.1"/>
    </source>
</evidence>
<dbReference type="Pfam" id="PF26594">
    <property type="entry name" value="KH_NusA_2nd"/>
    <property type="match status" value="1"/>
</dbReference>
<dbReference type="InterPro" id="IPR009019">
    <property type="entry name" value="KH_sf_prok-type"/>
</dbReference>
<evidence type="ECO:0000256" key="3">
    <source>
        <dbReference type="ARBA" id="ARBA00022741"/>
    </source>
</evidence>